<evidence type="ECO:0000256" key="1">
    <source>
        <dbReference type="ARBA" id="ARBA00022908"/>
    </source>
</evidence>
<dbReference type="Gene3D" id="3.40.50.1390">
    <property type="entry name" value="Resolvase, N-terminal catalytic domain"/>
    <property type="match status" value="1"/>
</dbReference>
<dbReference type="PANTHER" id="PTHR30461:SF23">
    <property type="entry name" value="DNA RECOMBINASE-RELATED"/>
    <property type="match status" value="1"/>
</dbReference>
<reference evidence="9" key="1">
    <citation type="journal article" date="2021" name="Proc. Natl. Acad. Sci. U.S.A.">
        <title>A Catalog of Tens of Thousands of Viruses from Human Metagenomes Reveals Hidden Associations with Chronic Diseases.</title>
        <authorList>
            <person name="Tisza M.J."/>
            <person name="Buck C.B."/>
        </authorList>
    </citation>
    <scope>NUCLEOTIDE SEQUENCE</scope>
    <source>
        <strain evidence="9">CtCNm48</strain>
    </source>
</reference>
<name>A0A8S5TW60_9CAUD</name>
<dbReference type="SUPFAM" id="SSF53041">
    <property type="entry name" value="Resolvase-like"/>
    <property type="match status" value="1"/>
</dbReference>
<keyword evidence="4" id="KW-0233">DNA recombination</keyword>
<dbReference type="InterPro" id="IPR036162">
    <property type="entry name" value="Resolvase-like_N_sf"/>
</dbReference>
<dbReference type="GO" id="GO:0003677">
    <property type="term" value="F:DNA binding"/>
    <property type="evidence" value="ECO:0007669"/>
    <property type="project" value="UniProtKB-KW"/>
</dbReference>
<dbReference type="InterPro" id="IPR050639">
    <property type="entry name" value="SSR_resolvase"/>
</dbReference>
<dbReference type="InterPro" id="IPR006118">
    <property type="entry name" value="Recombinase_CS"/>
</dbReference>
<feature type="domain" description="Recombinase" evidence="8">
    <location>
        <begin position="159"/>
        <end position="253"/>
    </location>
</feature>
<keyword evidence="1" id="KW-0229">DNA integration</keyword>
<evidence type="ECO:0000256" key="4">
    <source>
        <dbReference type="ARBA" id="ARBA00023172"/>
    </source>
</evidence>
<evidence type="ECO:0000256" key="5">
    <source>
        <dbReference type="PIRSR" id="PIRSR606118-50"/>
    </source>
</evidence>
<dbReference type="GO" id="GO:0015074">
    <property type="term" value="P:DNA integration"/>
    <property type="evidence" value="ECO:0007669"/>
    <property type="project" value="UniProtKB-KW"/>
</dbReference>
<evidence type="ECO:0000256" key="2">
    <source>
        <dbReference type="ARBA" id="ARBA00023100"/>
    </source>
</evidence>
<evidence type="ECO:0000259" key="8">
    <source>
        <dbReference type="PROSITE" id="PS51737"/>
    </source>
</evidence>
<organism evidence="9">
    <name type="scientific">Siphoviridae sp. ctCNm48</name>
    <dbReference type="NCBI Taxonomy" id="2825377"/>
    <lineage>
        <taxon>Viruses</taxon>
        <taxon>Duplodnaviria</taxon>
        <taxon>Heunggongvirae</taxon>
        <taxon>Uroviricota</taxon>
        <taxon>Caudoviricetes</taxon>
    </lineage>
</organism>
<evidence type="ECO:0000256" key="6">
    <source>
        <dbReference type="PROSITE-ProRule" id="PRU10137"/>
    </source>
</evidence>
<dbReference type="PANTHER" id="PTHR30461">
    <property type="entry name" value="DNA-INVERTASE FROM LAMBDOID PROPHAGE"/>
    <property type="match status" value="1"/>
</dbReference>
<feature type="domain" description="Resolvase/invertase-type recombinase catalytic" evidence="7">
    <location>
        <begin position="3"/>
        <end position="151"/>
    </location>
</feature>
<dbReference type="Gene3D" id="3.90.1750.20">
    <property type="entry name" value="Putative Large Serine Recombinase, Chain B, Domain 2"/>
    <property type="match status" value="1"/>
</dbReference>
<evidence type="ECO:0000256" key="3">
    <source>
        <dbReference type="ARBA" id="ARBA00023125"/>
    </source>
</evidence>
<dbReference type="EMBL" id="BK015945">
    <property type="protein sequence ID" value="DAF86436.1"/>
    <property type="molecule type" value="Genomic_DNA"/>
</dbReference>
<keyword evidence="2" id="KW-0230">DNA invertase</keyword>
<evidence type="ECO:0000313" key="9">
    <source>
        <dbReference type="EMBL" id="DAF86436.1"/>
    </source>
</evidence>
<dbReference type="GO" id="GO:0000150">
    <property type="term" value="F:DNA strand exchange activity"/>
    <property type="evidence" value="ECO:0007669"/>
    <property type="project" value="UniProtKB-KW"/>
</dbReference>
<dbReference type="SMART" id="SM00857">
    <property type="entry name" value="Resolvase"/>
    <property type="match status" value="1"/>
</dbReference>
<evidence type="ECO:0000259" key="7">
    <source>
        <dbReference type="PROSITE" id="PS51736"/>
    </source>
</evidence>
<dbReference type="PROSITE" id="PS00397">
    <property type="entry name" value="RECOMBINASES_1"/>
    <property type="match status" value="1"/>
</dbReference>
<dbReference type="InterPro" id="IPR011109">
    <property type="entry name" value="DNA_bind_recombinase_dom"/>
</dbReference>
<keyword evidence="3" id="KW-0238">DNA-binding</keyword>
<dbReference type="PROSITE" id="PS51736">
    <property type="entry name" value="RECOMBINASES_3"/>
    <property type="match status" value="1"/>
</dbReference>
<proteinExistence type="predicted"/>
<protein>
    <submittedName>
        <fullName evidence="9">Integrase</fullName>
    </submittedName>
</protein>
<sequence>MKNVVAYIRVSTDGQTGEDKFGLDVQREQIEEYCRKNDMNILRWFSDEGESGAKYRPGFDEIVYGEVNNPPYEAVVVAKSDRVARDINIYFYYQGALLRKGIELISICEDFGQFGVFAGMLKAFTLTCAEMERDNINKRTSAGRAVKASRGGYSGGRAPMGYEVRGGALCINEKEAAVVRRVFELRDGGMTLNGIVDSLNKDGYTTRNGKPFVISTVQSIVNNRKTYEGFYRYGKNKEWVKGQHEPILATGAR</sequence>
<dbReference type="CDD" id="cd00338">
    <property type="entry name" value="Ser_Recombinase"/>
    <property type="match status" value="1"/>
</dbReference>
<feature type="active site" description="O-(5'-phospho-DNA)-serine intermediate" evidence="5 6">
    <location>
        <position position="11"/>
    </location>
</feature>
<dbReference type="PROSITE" id="PS51737">
    <property type="entry name" value="RECOMBINASE_DNA_BIND"/>
    <property type="match status" value="1"/>
</dbReference>
<dbReference type="Pfam" id="PF07508">
    <property type="entry name" value="Recombinase"/>
    <property type="match status" value="1"/>
</dbReference>
<dbReference type="InterPro" id="IPR038109">
    <property type="entry name" value="DNA_bind_recomb_sf"/>
</dbReference>
<dbReference type="Pfam" id="PF00239">
    <property type="entry name" value="Resolvase"/>
    <property type="match status" value="1"/>
</dbReference>
<accession>A0A8S5TW60</accession>
<dbReference type="InterPro" id="IPR006119">
    <property type="entry name" value="Resolv_N"/>
</dbReference>